<proteinExistence type="predicted"/>
<feature type="compositionally biased region" description="Polar residues" evidence="2">
    <location>
        <begin position="1281"/>
        <end position="1290"/>
    </location>
</feature>
<evidence type="ECO:0000313" key="4">
    <source>
        <dbReference type="Proteomes" id="UP000521943"/>
    </source>
</evidence>
<feature type="compositionally biased region" description="Polar residues" evidence="2">
    <location>
        <begin position="761"/>
        <end position="771"/>
    </location>
</feature>
<accession>A0A8H6HV33</accession>
<feature type="compositionally biased region" description="Basic and acidic residues" evidence="2">
    <location>
        <begin position="730"/>
        <end position="739"/>
    </location>
</feature>
<evidence type="ECO:0000256" key="2">
    <source>
        <dbReference type="SAM" id="MobiDB-lite"/>
    </source>
</evidence>
<dbReference type="EMBL" id="JACGCI010000042">
    <property type="protein sequence ID" value="KAF6752932.1"/>
    <property type="molecule type" value="Genomic_DNA"/>
</dbReference>
<feature type="region of interest" description="Disordered" evidence="2">
    <location>
        <begin position="1247"/>
        <end position="1290"/>
    </location>
</feature>
<dbReference type="Proteomes" id="UP000521943">
    <property type="component" value="Unassembled WGS sequence"/>
</dbReference>
<keyword evidence="1" id="KW-0175">Coiled coil</keyword>
<keyword evidence="4" id="KW-1185">Reference proteome</keyword>
<feature type="region of interest" description="Disordered" evidence="2">
    <location>
        <begin position="722"/>
        <end position="787"/>
    </location>
</feature>
<organism evidence="3 4">
    <name type="scientific">Ephemerocybe angulata</name>
    <dbReference type="NCBI Taxonomy" id="980116"/>
    <lineage>
        <taxon>Eukaryota</taxon>
        <taxon>Fungi</taxon>
        <taxon>Dikarya</taxon>
        <taxon>Basidiomycota</taxon>
        <taxon>Agaricomycotina</taxon>
        <taxon>Agaricomycetes</taxon>
        <taxon>Agaricomycetidae</taxon>
        <taxon>Agaricales</taxon>
        <taxon>Agaricineae</taxon>
        <taxon>Psathyrellaceae</taxon>
        <taxon>Ephemerocybe</taxon>
    </lineage>
</organism>
<name>A0A8H6HV33_9AGAR</name>
<evidence type="ECO:0000256" key="1">
    <source>
        <dbReference type="SAM" id="Coils"/>
    </source>
</evidence>
<gene>
    <name evidence="3" type="ORF">DFP72DRAFT_814901</name>
</gene>
<sequence length="1290" mass="141727">MDCPGISAEWTAGPILSTYPFALHVFRDIGWQPLRFDAALNTITLRSDNCARKPNGKENEPCQVCLVMKSSDSLRRAMERAKNLLEDFSRTMRQLRSQVHNLKQQLAGSQKKIDDYERIVMLLSKGDIPGLRRILAASLKRGASAPVILNLLERALKGLHRARGGFSARDLDVAFLAKAIGGPRLLYALQKAFGLPSATTLRKEQKIPALVPSIGRPSADEINANISAFCAPEVKPVRTPSASGSLTGNTLMFDGVTLETRCSYCSRRDRVLGLCREHGHRVDTRVTDIAAIETIRKALFDPDSDEQKVCFGTEATVVAIAPYSPENYLAVPLVASPSCKTEKGEQIRLWIKDVIALWKSHPCGERMHGPIWALASDGDAAYRLAKYLECLEGGVEVDVTQGYGQFLKDLEGLNLLTSPDGVLGTCDPKHIFKRFATLLRNTTGFMVGETNIKANDVLEHLTRLDGISQEVAQELLNPADKQNVPKAVTLLQHLGRLDETPYEDLSPAQQHRRNTLIFLGKFFELFLKPFITVDMSLSDQVESLVAFAHVATALYLEHQTASLTGALYADTQAVIKNIIFTIARMQDMDPDLVLHILQEGTDRLEVLFGDTRTQDHSPNYDIKQFSEKAAVGALINAAFARNPDMNRGHPRLSISGTLGIDHVNPKSWKAPVRVGDVNLKACWDAGIKRALDLIKRYLPSSFPTPNFQHLWSQKNCDLLRPKGTYVGTRNTEDDLRSESDETPVPTSSVGQAPAPDAPSFDQPSAPESSVLQEVRESGIEDAGSAAPDRISFAEMQAMDGGLAGDGDDDIPIGIDLEDCFPDAIEDSTEDSGAPSTTAEANSKRTLDVNGKQLFKSSIIAAMLSSKWAKKTSDRLLRVRGMAKGEWMKKSEDDLDDSNLTENQVKVGDLAGLLLNAAGSSDNSPKSTALSVIEITGFVVSGERAPRTSIEFDELNSSKTKVIGQVIDLAFDSTHNAWDWTGHYLRIGPGTKAAPDLSTRKQYVLEVNGALVFPLSPKTVKRSVDASQALSSLSYATWRLSHTSLLEASKSAWTSLNPETEEIVTNINLLHPISNQARFPYLKESGQPQFVIEDIPKQLREITPVKRANSKVACFLCLKEGIPVGKMMEHPGASPCGFCGRDECFTQLKKTSPKVLTISSTCPYRRSKMPPSNRYDKFDPEHPCSNTPLYCTLCPKTASNDPRTVWRYNAAFHLAIEHSGQEIPPTLLVNMFITKKEEEAMGIQGDATDDFRGEYNVPDSDGLDAMLLDPGEGETGARGRSHTITSSNRRR</sequence>
<protein>
    <submittedName>
        <fullName evidence="3">Uncharacterized protein</fullName>
    </submittedName>
</protein>
<evidence type="ECO:0000313" key="3">
    <source>
        <dbReference type="EMBL" id="KAF6752932.1"/>
    </source>
</evidence>
<reference evidence="3 4" key="1">
    <citation type="submission" date="2020-07" db="EMBL/GenBank/DDBJ databases">
        <title>Comparative genomics of pyrophilous fungi reveals a link between fire events and developmental genes.</title>
        <authorList>
            <consortium name="DOE Joint Genome Institute"/>
            <person name="Steindorff A.S."/>
            <person name="Carver A."/>
            <person name="Calhoun S."/>
            <person name="Stillman K."/>
            <person name="Liu H."/>
            <person name="Lipzen A."/>
            <person name="Pangilinan J."/>
            <person name="Labutti K."/>
            <person name="Bruns T.D."/>
            <person name="Grigoriev I.V."/>
        </authorList>
    </citation>
    <scope>NUCLEOTIDE SEQUENCE [LARGE SCALE GENOMIC DNA]</scope>
    <source>
        <strain evidence="3 4">CBS 144469</strain>
    </source>
</reference>
<feature type="coiled-coil region" evidence="1">
    <location>
        <begin position="71"/>
        <end position="119"/>
    </location>
</feature>
<comment type="caution">
    <text evidence="3">The sequence shown here is derived from an EMBL/GenBank/DDBJ whole genome shotgun (WGS) entry which is preliminary data.</text>
</comment>
<dbReference type="OrthoDB" id="3048541at2759"/>